<dbReference type="InterPro" id="IPR051449">
    <property type="entry name" value="ABC-2_transporter_component"/>
</dbReference>
<feature type="transmembrane region" description="Helical" evidence="8">
    <location>
        <begin position="217"/>
        <end position="239"/>
    </location>
</feature>
<feature type="transmembrane region" description="Helical" evidence="8">
    <location>
        <begin position="24"/>
        <end position="42"/>
    </location>
</feature>
<dbReference type="EMBL" id="PKHU01000005">
    <property type="protein sequence ID" value="PKZ28951.1"/>
    <property type="molecule type" value="Genomic_DNA"/>
</dbReference>
<feature type="transmembrane region" description="Helical" evidence="8">
    <location>
        <begin position="246"/>
        <end position="271"/>
    </location>
</feature>
<evidence type="ECO:0000313" key="10">
    <source>
        <dbReference type="EMBL" id="PKZ28951.1"/>
    </source>
</evidence>
<name>A0A2I1N9A5_9BACT</name>
<feature type="transmembrane region" description="Helical" evidence="8">
    <location>
        <begin position="335"/>
        <end position="354"/>
    </location>
</feature>
<dbReference type="PANTHER" id="PTHR30294:SF29">
    <property type="entry name" value="MULTIDRUG ABC TRANSPORTER PERMEASE YBHS-RELATED"/>
    <property type="match status" value="1"/>
</dbReference>
<dbReference type="GO" id="GO:0005886">
    <property type="term" value="C:plasma membrane"/>
    <property type="evidence" value="ECO:0007669"/>
    <property type="project" value="UniProtKB-SubCell"/>
</dbReference>
<comment type="caution">
    <text evidence="10">The sequence shown here is derived from an EMBL/GenBank/DDBJ whole genome shotgun (WGS) entry which is preliminary data.</text>
</comment>
<dbReference type="Proteomes" id="UP000234639">
    <property type="component" value="Unassembled WGS sequence"/>
</dbReference>
<keyword evidence="6 8" id="KW-1133">Transmembrane helix</keyword>
<reference evidence="10 11" key="1">
    <citation type="submission" date="2017-12" db="EMBL/GenBank/DDBJ databases">
        <title>Phylogenetic diversity of female urinary microbiome.</title>
        <authorList>
            <person name="Thomas-White K."/>
            <person name="Wolfe A.J."/>
        </authorList>
    </citation>
    <scope>NUCLEOTIDE SEQUENCE [LARGE SCALE GENOMIC DNA]</scope>
    <source>
        <strain evidence="10 11">UMB0112</strain>
    </source>
</reference>
<feature type="domain" description="ABC transmembrane type-2" evidence="9">
    <location>
        <begin position="135"/>
        <end position="361"/>
    </location>
</feature>
<keyword evidence="7 8" id="KW-0472">Membrane</keyword>
<keyword evidence="3" id="KW-0813">Transport</keyword>
<sequence length="363" mass="41229">MKIKNIKAIAYKETLQVFRDPSSILIAFILPLILLFLMGYAVSLDSKNIKFGIVSHSNLTNDLISNFMASKFFNTEAGSNKEEFIQRIKKNDIKALLIIEDDFYKTHKIQLLLDGSEPNTAGLITKYSSQIIKNWEIQNKITNKLEKTSPINLQTQMRFNSEVSSRYFIIPGSIAVIMTLISTLLTALVITREWERGTMEALLATPITMNEIIIAKLIPYLFLALGSMLMCFLVAFFWYDVPFRGSILILIIMSIIYLFPSLTMGLFISSLTKNQFVSAQAAIIAGFLPAFLISGAIFEINNMPELLQYFSYLIHARYFVSSLQTIFLVGDVYKIFIFDIIGMISVGVLFFILVKFKLKRSLD</sequence>
<evidence type="ECO:0000259" key="9">
    <source>
        <dbReference type="PROSITE" id="PS51012"/>
    </source>
</evidence>
<dbReference type="InterPro" id="IPR047817">
    <property type="entry name" value="ABC2_TM_bact-type"/>
</dbReference>
<organism evidence="10 11">
    <name type="scientific">Campylobacter ureolyticus</name>
    <dbReference type="NCBI Taxonomy" id="827"/>
    <lineage>
        <taxon>Bacteria</taxon>
        <taxon>Pseudomonadati</taxon>
        <taxon>Campylobacterota</taxon>
        <taxon>Epsilonproteobacteria</taxon>
        <taxon>Campylobacterales</taxon>
        <taxon>Campylobacteraceae</taxon>
        <taxon>Campylobacter</taxon>
    </lineage>
</organism>
<dbReference type="PANTHER" id="PTHR30294">
    <property type="entry name" value="MEMBRANE COMPONENT OF ABC TRANSPORTER YHHJ-RELATED"/>
    <property type="match status" value="1"/>
</dbReference>
<evidence type="ECO:0000256" key="6">
    <source>
        <dbReference type="ARBA" id="ARBA00022989"/>
    </source>
</evidence>
<accession>A0A2I1N9A5</accession>
<dbReference type="InterPro" id="IPR013525">
    <property type="entry name" value="ABC2_TM"/>
</dbReference>
<feature type="transmembrane region" description="Helical" evidence="8">
    <location>
        <begin position="277"/>
        <end position="298"/>
    </location>
</feature>
<dbReference type="PROSITE" id="PS51012">
    <property type="entry name" value="ABC_TM2"/>
    <property type="match status" value="1"/>
</dbReference>
<keyword evidence="4" id="KW-1003">Cell membrane</keyword>
<dbReference type="RefSeq" id="WP_101637358.1">
    <property type="nucleotide sequence ID" value="NZ_PKHU01000005.1"/>
</dbReference>
<evidence type="ECO:0000256" key="1">
    <source>
        <dbReference type="ARBA" id="ARBA00004651"/>
    </source>
</evidence>
<keyword evidence="5 8" id="KW-0812">Transmembrane</keyword>
<evidence type="ECO:0000256" key="8">
    <source>
        <dbReference type="SAM" id="Phobius"/>
    </source>
</evidence>
<feature type="transmembrane region" description="Helical" evidence="8">
    <location>
        <begin position="167"/>
        <end position="190"/>
    </location>
</feature>
<dbReference type="AlphaFoldDB" id="A0A2I1N9A5"/>
<proteinExistence type="inferred from homology"/>
<evidence type="ECO:0000313" key="11">
    <source>
        <dbReference type="Proteomes" id="UP000234639"/>
    </source>
</evidence>
<gene>
    <name evidence="10" type="ORF">CYJ41_05845</name>
</gene>
<evidence type="ECO:0000256" key="2">
    <source>
        <dbReference type="ARBA" id="ARBA00007783"/>
    </source>
</evidence>
<protein>
    <submittedName>
        <fullName evidence="10">ABC transporter permease</fullName>
    </submittedName>
</protein>
<evidence type="ECO:0000256" key="5">
    <source>
        <dbReference type="ARBA" id="ARBA00022692"/>
    </source>
</evidence>
<comment type="subcellular location">
    <subcellularLocation>
        <location evidence="1">Cell membrane</location>
        <topology evidence="1">Multi-pass membrane protein</topology>
    </subcellularLocation>
</comment>
<comment type="similarity">
    <text evidence="2">Belongs to the ABC-2 integral membrane protein family.</text>
</comment>
<dbReference type="Pfam" id="PF12698">
    <property type="entry name" value="ABC2_membrane_3"/>
    <property type="match status" value="1"/>
</dbReference>
<dbReference type="GO" id="GO:0140359">
    <property type="term" value="F:ABC-type transporter activity"/>
    <property type="evidence" value="ECO:0007669"/>
    <property type="project" value="InterPro"/>
</dbReference>
<evidence type="ECO:0000256" key="4">
    <source>
        <dbReference type="ARBA" id="ARBA00022475"/>
    </source>
</evidence>
<evidence type="ECO:0000256" key="7">
    <source>
        <dbReference type="ARBA" id="ARBA00023136"/>
    </source>
</evidence>
<evidence type="ECO:0000256" key="3">
    <source>
        <dbReference type="ARBA" id="ARBA00022448"/>
    </source>
</evidence>